<keyword evidence="3 7" id="KW-0812">Transmembrane</keyword>
<feature type="transmembrane region" description="Helical" evidence="7">
    <location>
        <begin position="100"/>
        <end position="123"/>
    </location>
</feature>
<feature type="transmembrane region" description="Helical" evidence="7">
    <location>
        <begin position="321"/>
        <end position="348"/>
    </location>
</feature>
<feature type="compositionally biased region" description="Basic and acidic residues" evidence="6">
    <location>
        <begin position="1"/>
        <end position="10"/>
    </location>
</feature>
<keyword evidence="10" id="KW-1185">Reference proteome</keyword>
<dbReference type="STRING" id="1569628.A0A316UJ82"/>
<evidence type="ECO:0000313" key="10">
    <source>
        <dbReference type="Proteomes" id="UP000245884"/>
    </source>
</evidence>
<organism evidence="9 10">
    <name type="scientific">Jaminaea rosea</name>
    <dbReference type="NCBI Taxonomy" id="1569628"/>
    <lineage>
        <taxon>Eukaryota</taxon>
        <taxon>Fungi</taxon>
        <taxon>Dikarya</taxon>
        <taxon>Basidiomycota</taxon>
        <taxon>Ustilaginomycotina</taxon>
        <taxon>Exobasidiomycetes</taxon>
        <taxon>Microstromatales</taxon>
        <taxon>Microstromatales incertae sedis</taxon>
        <taxon>Jaminaea</taxon>
    </lineage>
</organism>
<evidence type="ECO:0000259" key="8">
    <source>
        <dbReference type="PROSITE" id="PS50850"/>
    </source>
</evidence>
<keyword evidence="2" id="KW-0813">Transport</keyword>
<protein>
    <submittedName>
        <fullName evidence="9">MFS general substrate transporter</fullName>
    </submittedName>
</protein>
<dbReference type="InterPro" id="IPR011701">
    <property type="entry name" value="MFS"/>
</dbReference>
<feature type="domain" description="Major facilitator superfamily (MFS) profile" evidence="8">
    <location>
        <begin position="65"/>
        <end position="513"/>
    </location>
</feature>
<dbReference type="InterPro" id="IPR020846">
    <property type="entry name" value="MFS_dom"/>
</dbReference>
<dbReference type="GO" id="GO:0016020">
    <property type="term" value="C:membrane"/>
    <property type="evidence" value="ECO:0007669"/>
    <property type="project" value="UniProtKB-SubCell"/>
</dbReference>
<dbReference type="Proteomes" id="UP000245884">
    <property type="component" value="Unassembled WGS sequence"/>
</dbReference>
<evidence type="ECO:0000256" key="3">
    <source>
        <dbReference type="ARBA" id="ARBA00022692"/>
    </source>
</evidence>
<dbReference type="RefSeq" id="XP_025359969.1">
    <property type="nucleotide sequence ID" value="XM_025509824.1"/>
</dbReference>
<proteinExistence type="predicted"/>
<feature type="transmembrane region" description="Helical" evidence="7">
    <location>
        <begin position="63"/>
        <end position="80"/>
    </location>
</feature>
<feature type="transmembrane region" description="Helical" evidence="7">
    <location>
        <begin position="392"/>
        <end position="411"/>
    </location>
</feature>
<feature type="transmembrane region" description="Helical" evidence="7">
    <location>
        <begin position="223"/>
        <end position="243"/>
    </location>
</feature>
<sequence length="605" mass="65345">MSFPGDEKTNEVGTATTTNNGDPSTPPSHSIPPAAPAGDHLTISSLKWWTDDEESRVRRKLDWNILPMLFIIYGAAYIDRSNIGNAKTAGMNVDLGISDIQYRLITTIFIISYILFQWLLLFYLVVPAHIWVASCAAVWGLASALQGTAQGFSGLMATRWFVGMAEAGFGTGVALYLGFFYPRREIGYRFAWFVTSSAFASAIAGAIAYGLVRAHAAVAGWRLLFVVEGAPSILVAIFIFFFLPDNPRKCRFLNEREKLIADARLFKPKSEHGEEGGATVAAGEVAGAAAHERGQSSGMKASLGTMVAAARKKFDKDSIKAGLLSPVAWLASLQLWTVNVGYGSIPIFLPTILKDSGFTAIKAQGYTAPPYLVAWVYTLIAIYVSDRLQHRATFNIVHFAVGAAGYIMLALSESHNVRYGAVFLVALGLFPQVSFSYVYLITNVSSERARGFGLTVLGTLSQTAPLVGNLALFPAADAPYYRRGMWTSAGVSLGGLLIALTTITFLTLANRKRDKAAAQLEAQSLRSGGNKLSPSVSAGGQAAGTGIDEEKASLAVGASGEAQRERLAAKRHLDMSVPEEKEEALRRYIDEGRRGEDSPYFRYVV</sequence>
<dbReference type="SUPFAM" id="SSF103473">
    <property type="entry name" value="MFS general substrate transporter"/>
    <property type="match status" value="1"/>
</dbReference>
<feature type="transmembrane region" description="Helical" evidence="7">
    <location>
        <begin position="417"/>
        <end position="440"/>
    </location>
</feature>
<dbReference type="AlphaFoldDB" id="A0A316UJ82"/>
<accession>A0A316UJ82</accession>
<dbReference type="GO" id="GO:0022857">
    <property type="term" value="F:transmembrane transporter activity"/>
    <property type="evidence" value="ECO:0007669"/>
    <property type="project" value="InterPro"/>
</dbReference>
<evidence type="ECO:0000256" key="2">
    <source>
        <dbReference type="ARBA" id="ARBA00022448"/>
    </source>
</evidence>
<feature type="transmembrane region" description="Helical" evidence="7">
    <location>
        <begin position="190"/>
        <end position="211"/>
    </location>
</feature>
<feature type="transmembrane region" description="Helical" evidence="7">
    <location>
        <begin position="160"/>
        <end position="181"/>
    </location>
</feature>
<dbReference type="PANTHER" id="PTHR43791">
    <property type="entry name" value="PERMEASE-RELATED"/>
    <property type="match status" value="1"/>
</dbReference>
<gene>
    <name evidence="9" type="ORF">BDZ90DRAFT_73784</name>
</gene>
<feature type="transmembrane region" description="Helical" evidence="7">
    <location>
        <begin position="452"/>
        <end position="473"/>
    </location>
</feature>
<keyword evidence="4 7" id="KW-1133">Transmembrane helix</keyword>
<dbReference type="PROSITE" id="PS50850">
    <property type="entry name" value="MFS"/>
    <property type="match status" value="1"/>
</dbReference>
<name>A0A316UJ82_9BASI</name>
<dbReference type="InterPro" id="IPR036259">
    <property type="entry name" value="MFS_trans_sf"/>
</dbReference>
<dbReference type="EMBL" id="KZ819676">
    <property type="protein sequence ID" value="PWN25357.1"/>
    <property type="molecule type" value="Genomic_DNA"/>
</dbReference>
<evidence type="ECO:0000256" key="1">
    <source>
        <dbReference type="ARBA" id="ARBA00004141"/>
    </source>
</evidence>
<dbReference type="OrthoDB" id="2985014at2759"/>
<keyword evidence="5 7" id="KW-0472">Membrane</keyword>
<dbReference type="GeneID" id="37031647"/>
<evidence type="ECO:0000256" key="7">
    <source>
        <dbReference type="SAM" id="Phobius"/>
    </source>
</evidence>
<dbReference type="PANTHER" id="PTHR43791:SF36">
    <property type="entry name" value="TRANSPORTER, PUTATIVE (AFU_ORTHOLOGUE AFUA_6G08340)-RELATED"/>
    <property type="match status" value="1"/>
</dbReference>
<reference evidence="9 10" key="1">
    <citation type="journal article" date="2018" name="Mol. Biol. Evol.">
        <title>Broad Genomic Sampling Reveals a Smut Pathogenic Ancestry of the Fungal Clade Ustilaginomycotina.</title>
        <authorList>
            <person name="Kijpornyongpan T."/>
            <person name="Mondo S.J."/>
            <person name="Barry K."/>
            <person name="Sandor L."/>
            <person name="Lee J."/>
            <person name="Lipzen A."/>
            <person name="Pangilinan J."/>
            <person name="LaButti K."/>
            <person name="Hainaut M."/>
            <person name="Henrissat B."/>
            <person name="Grigoriev I.V."/>
            <person name="Spatafora J.W."/>
            <person name="Aime M.C."/>
        </authorList>
    </citation>
    <scope>NUCLEOTIDE SEQUENCE [LARGE SCALE GENOMIC DNA]</scope>
    <source>
        <strain evidence="9 10">MCA 5214</strain>
    </source>
</reference>
<feature type="compositionally biased region" description="Polar residues" evidence="6">
    <location>
        <begin position="11"/>
        <end position="22"/>
    </location>
</feature>
<feature type="transmembrane region" description="Helical" evidence="7">
    <location>
        <begin position="130"/>
        <end position="148"/>
    </location>
</feature>
<evidence type="ECO:0000313" key="9">
    <source>
        <dbReference type="EMBL" id="PWN25357.1"/>
    </source>
</evidence>
<dbReference type="Gene3D" id="1.20.1250.20">
    <property type="entry name" value="MFS general substrate transporter like domains"/>
    <property type="match status" value="2"/>
</dbReference>
<evidence type="ECO:0000256" key="5">
    <source>
        <dbReference type="ARBA" id="ARBA00023136"/>
    </source>
</evidence>
<feature type="transmembrane region" description="Helical" evidence="7">
    <location>
        <begin position="485"/>
        <end position="509"/>
    </location>
</feature>
<feature type="region of interest" description="Disordered" evidence="6">
    <location>
        <begin position="1"/>
        <end position="33"/>
    </location>
</feature>
<dbReference type="Pfam" id="PF07690">
    <property type="entry name" value="MFS_1"/>
    <property type="match status" value="1"/>
</dbReference>
<evidence type="ECO:0000256" key="6">
    <source>
        <dbReference type="SAM" id="MobiDB-lite"/>
    </source>
</evidence>
<evidence type="ECO:0000256" key="4">
    <source>
        <dbReference type="ARBA" id="ARBA00022989"/>
    </source>
</evidence>
<dbReference type="FunFam" id="1.20.1250.20:FF:000018">
    <property type="entry name" value="MFS transporter permease"/>
    <property type="match status" value="1"/>
</dbReference>
<feature type="transmembrane region" description="Helical" evidence="7">
    <location>
        <begin position="368"/>
        <end position="385"/>
    </location>
</feature>
<comment type="subcellular location">
    <subcellularLocation>
        <location evidence="1">Membrane</location>
        <topology evidence="1">Multi-pass membrane protein</topology>
    </subcellularLocation>
</comment>
<feature type="compositionally biased region" description="Pro residues" evidence="6">
    <location>
        <begin position="24"/>
        <end position="33"/>
    </location>
</feature>